<proteinExistence type="predicted"/>
<sequence>MGDAPRSGGVPGQPREAEALRIYDPEGVMFIQFTSEPAIPGVEQVIRKFQHIARFWALRE</sequence>
<evidence type="ECO:0000313" key="2">
    <source>
        <dbReference type="Proteomes" id="UP001583193"/>
    </source>
</evidence>
<name>A0ABR3XY22_9EURO</name>
<reference evidence="1 2" key="1">
    <citation type="journal article" date="2024" name="IMA Fungus">
        <title>IMA Genome - F19 : A genome assembly and annotation guide to empower mycologists, including annotated draft genome sequences of Ceratocystis pirilliformis, Diaporthe australafricana, Fusarium ophioides, Paecilomyces lecythidis, and Sporothrix stenoceras.</title>
        <authorList>
            <person name="Aylward J."/>
            <person name="Wilson A.M."/>
            <person name="Visagie C.M."/>
            <person name="Spraker J."/>
            <person name="Barnes I."/>
            <person name="Buitendag C."/>
            <person name="Ceriani C."/>
            <person name="Del Mar Angel L."/>
            <person name="du Plessis D."/>
            <person name="Fuchs T."/>
            <person name="Gasser K."/>
            <person name="Kramer D."/>
            <person name="Li W."/>
            <person name="Munsamy K."/>
            <person name="Piso A."/>
            <person name="Price J.L."/>
            <person name="Sonnekus B."/>
            <person name="Thomas C."/>
            <person name="van der Nest A."/>
            <person name="van Dijk A."/>
            <person name="van Heerden A."/>
            <person name="van Vuuren N."/>
            <person name="Yilmaz N."/>
            <person name="Duong T.A."/>
            <person name="van der Merwe N.A."/>
            <person name="Wingfield M.J."/>
            <person name="Wingfield B.D."/>
        </authorList>
    </citation>
    <scope>NUCLEOTIDE SEQUENCE [LARGE SCALE GENOMIC DNA]</scope>
    <source>
        <strain evidence="1 2">CMW 18167</strain>
    </source>
</reference>
<dbReference type="Proteomes" id="UP001583193">
    <property type="component" value="Unassembled WGS sequence"/>
</dbReference>
<dbReference type="EMBL" id="JAVDPF010000008">
    <property type="protein sequence ID" value="KAL1880884.1"/>
    <property type="molecule type" value="Genomic_DNA"/>
</dbReference>
<gene>
    <name evidence="1" type="ORF">Plec18167_003419</name>
</gene>
<protein>
    <submittedName>
        <fullName evidence="1">Uncharacterized protein</fullName>
    </submittedName>
</protein>
<comment type="caution">
    <text evidence="1">The sequence shown here is derived from an EMBL/GenBank/DDBJ whole genome shotgun (WGS) entry which is preliminary data.</text>
</comment>
<keyword evidence="2" id="KW-1185">Reference proteome</keyword>
<evidence type="ECO:0000313" key="1">
    <source>
        <dbReference type="EMBL" id="KAL1880884.1"/>
    </source>
</evidence>
<organism evidence="1 2">
    <name type="scientific">Paecilomyces lecythidis</name>
    <dbReference type="NCBI Taxonomy" id="3004212"/>
    <lineage>
        <taxon>Eukaryota</taxon>
        <taxon>Fungi</taxon>
        <taxon>Dikarya</taxon>
        <taxon>Ascomycota</taxon>
        <taxon>Pezizomycotina</taxon>
        <taxon>Eurotiomycetes</taxon>
        <taxon>Eurotiomycetidae</taxon>
        <taxon>Eurotiales</taxon>
        <taxon>Thermoascaceae</taxon>
        <taxon>Paecilomyces</taxon>
    </lineage>
</organism>
<accession>A0ABR3XY22</accession>